<comment type="caution">
    <text evidence="3">The sequence shown here is derived from an EMBL/GenBank/DDBJ whole genome shotgun (WGS) entry which is preliminary data.</text>
</comment>
<evidence type="ECO:0000256" key="2">
    <source>
        <dbReference type="RuleBase" id="RU000461"/>
    </source>
</evidence>
<dbReference type="InterPro" id="IPR036396">
    <property type="entry name" value="Cyt_P450_sf"/>
</dbReference>
<accession>A0ABQ2JWA7</accession>
<proteinExistence type="inferred from homology"/>
<protein>
    <submittedName>
        <fullName evidence="3">Cytochrome P450</fullName>
    </submittedName>
</protein>
<dbReference type="EMBL" id="BMND01000027">
    <property type="protein sequence ID" value="GGN56702.1"/>
    <property type="molecule type" value="Genomic_DNA"/>
</dbReference>
<dbReference type="InterPro" id="IPR001128">
    <property type="entry name" value="Cyt_P450"/>
</dbReference>
<gene>
    <name evidence="3" type="ORF">GCM10012285_51470</name>
</gene>
<evidence type="ECO:0000313" key="4">
    <source>
        <dbReference type="Proteomes" id="UP000600080"/>
    </source>
</evidence>
<dbReference type="RefSeq" id="WP_189101888.1">
    <property type="nucleotide sequence ID" value="NZ_BMND01000027.1"/>
</dbReference>
<keyword evidence="2" id="KW-0408">Iron</keyword>
<dbReference type="Gene3D" id="1.10.630.10">
    <property type="entry name" value="Cytochrome P450"/>
    <property type="match status" value="1"/>
</dbReference>
<dbReference type="Pfam" id="PF00067">
    <property type="entry name" value="p450"/>
    <property type="match status" value="1"/>
</dbReference>
<keyword evidence="2" id="KW-0479">Metal-binding</keyword>
<keyword evidence="2" id="KW-0349">Heme</keyword>
<dbReference type="SUPFAM" id="SSF48264">
    <property type="entry name" value="Cytochrome P450"/>
    <property type="match status" value="1"/>
</dbReference>
<sequence>MVYEPKEPVIPYKRTCPFDPAAEYAQLREEDPISPVAFELSPREKDGWLITRHDHIRQIMTDARFSHRSELLALVHSPPFPVEEYAPEPSAPGNFVRMDAPEHTRYRRLLTGFFTVRKIQQYEPTLERIIDGVLDEMAEMEPPVDLVKVFAEKIPARSTCSIMGVSESDLIALAEHFSVIMRIDYTLEEFIHHNTELNATLERMMAERFAGEPGDDLLGQLIATGELTEQEMFNIAWIAIGGALDTTPNMFALGTFALLEHPEQLAKVRERPELMENTVEELLRYLTISHFGASRVALEDVEVGGRTIKAGQTVVLSLPSANRDPRYFENADEFDIDRPSRRHLAFGFGIHQCLGQHLARASLRIGFQKLFDRFPDLRLAVPAEQVPLRETAMHYGVFELPVTWG</sequence>
<dbReference type="PROSITE" id="PS00086">
    <property type="entry name" value="CYTOCHROME_P450"/>
    <property type="match status" value="1"/>
</dbReference>
<name>A0ABQ2JWA7_9ACTN</name>
<dbReference type="PANTHER" id="PTHR46696">
    <property type="entry name" value="P450, PUTATIVE (EUROFUNG)-RELATED"/>
    <property type="match status" value="1"/>
</dbReference>
<dbReference type="InterPro" id="IPR017972">
    <property type="entry name" value="Cyt_P450_CS"/>
</dbReference>
<evidence type="ECO:0000256" key="1">
    <source>
        <dbReference type="ARBA" id="ARBA00010617"/>
    </source>
</evidence>
<comment type="similarity">
    <text evidence="1 2">Belongs to the cytochrome P450 family.</text>
</comment>
<dbReference type="CDD" id="cd11030">
    <property type="entry name" value="CYP105-like"/>
    <property type="match status" value="1"/>
</dbReference>
<dbReference type="GeneID" id="301550832"/>
<keyword evidence="2" id="KW-0503">Monooxygenase</keyword>
<organism evidence="3 4">
    <name type="scientific">Streptomyces kronopolitis</name>
    <dbReference type="NCBI Taxonomy" id="1612435"/>
    <lineage>
        <taxon>Bacteria</taxon>
        <taxon>Bacillati</taxon>
        <taxon>Actinomycetota</taxon>
        <taxon>Actinomycetes</taxon>
        <taxon>Kitasatosporales</taxon>
        <taxon>Streptomycetaceae</taxon>
        <taxon>Streptomyces</taxon>
    </lineage>
</organism>
<keyword evidence="4" id="KW-1185">Reference proteome</keyword>
<reference evidence="4" key="1">
    <citation type="journal article" date="2019" name="Int. J. Syst. Evol. Microbiol.">
        <title>The Global Catalogue of Microorganisms (GCM) 10K type strain sequencing project: providing services to taxonomists for standard genome sequencing and annotation.</title>
        <authorList>
            <consortium name="The Broad Institute Genomics Platform"/>
            <consortium name="The Broad Institute Genome Sequencing Center for Infectious Disease"/>
            <person name="Wu L."/>
            <person name="Ma J."/>
        </authorList>
    </citation>
    <scope>NUCLEOTIDE SEQUENCE [LARGE SCALE GENOMIC DNA]</scope>
    <source>
        <strain evidence="4">CGMCC 4.7323</strain>
    </source>
</reference>
<dbReference type="PANTHER" id="PTHR46696:SF1">
    <property type="entry name" value="CYTOCHROME P450 YJIB-RELATED"/>
    <property type="match status" value="1"/>
</dbReference>
<dbReference type="Proteomes" id="UP000600080">
    <property type="component" value="Unassembled WGS sequence"/>
</dbReference>
<evidence type="ECO:0000313" key="3">
    <source>
        <dbReference type="EMBL" id="GGN56702.1"/>
    </source>
</evidence>
<dbReference type="PRINTS" id="PR00359">
    <property type="entry name" value="BP450"/>
</dbReference>
<keyword evidence="2" id="KW-0560">Oxidoreductase</keyword>
<dbReference type="InterPro" id="IPR002397">
    <property type="entry name" value="Cyt_P450_B"/>
</dbReference>